<evidence type="ECO:0000313" key="5">
    <source>
        <dbReference type="EMBL" id="GAB96766.1"/>
    </source>
</evidence>
<proteinExistence type="predicted"/>
<feature type="region of interest" description="Disordered" evidence="3">
    <location>
        <begin position="377"/>
        <end position="407"/>
    </location>
</feature>
<dbReference type="Gene3D" id="3.40.50.1100">
    <property type="match status" value="2"/>
</dbReference>
<feature type="compositionally biased region" description="Low complexity" evidence="3">
    <location>
        <begin position="1"/>
        <end position="17"/>
    </location>
</feature>
<gene>
    <name evidence="5" type="ORF">KILIM_048_00040</name>
</gene>
<dbReference type="SUPFAM" id="SSF53686">
    <property type="entry name" value="Tryptophan synthase beta subunit-like PLP-dependent enzymes"/>
    <property type="match status" value="1"/>
</dbReference>
<dbReference type="Pfam" id="PF00291">
    <property type="entry name" value="PALP"/>
    <property type="match status" value="1"/>
</dbReference>
<evidence type="ECO:0000256" key="3">
    <source>
        <dbReference type="SAM" id="MobiDB-lite"/>
    </source>
</evidence>
<comment type="cofactor">
    <cofactor evidence="1">
        <name>pyridoxal 5'-phosphate</name>
        <dbReference type="ChEBI" id="CHEBI:597326"/>
    </cofactor>
</comment>
<dbReference type="Proteomes" id="UP000008366">
    <property type="component" value="Unassembled WGS sequence"/>
</dbReference>
<feature type="region of interest" description="Disordered" evidence="3">
    <location>
        <begin position="1"/>
        <end position="22"/>
    </location>
</feature>
<evidence type="ECO:0000313" key="6">
    <source>
        <dbReference type="Proteomes" id="UP000008366"/>
    </source>
</evidence>
<keyword evidence="6" id="KW-1185">Reference proteome</keyword>
<sequence length="407" mass="41169">MTAATTPATTSATTPESAPHHPEVFINPRARAWQAPEGHDGALHFHRSLRGYAPTPLTELPHLAAELGVGRVFVKDETERLGLPAFKVLGASWAVHRALQTHSAAETEAVEAQAAGRALVTASDGNHGRALARTGRLLGHPARVYLPRGVHPVAAAAITDEGADVVEVDGDCDEAVAQAAQDAQRTGALLVQDTAWPGYEQIPAWIVGGYATLTREIDDALAAAGLRADLVAVPVGVGSLAQAVIEHYRRPGRGDDRPGLLGVEPTAAAGLLASLRAGEIRSVATGTTTMAGLNCGTPSSAAWPALRGGLDAAVAVTDAQAGAAARELRAAGIDVGPCGAATLAGLRSLRAAASSPADSALAAVGAGPDSVVVLLATEGRAANPAGDDTDSDPTPEPDPSPAPDAQI</sequence>
<accession>K6WSE2</accession>
<keyword evidence="5" id="KW-0456">Lyase</keyword>
<dbReference type="RefSeq" id="WP_006593298.1">
    <property type="nucleotide sequence ID" value="NZ_BAHD01000048.1"/>
</dbReference>
<dbReference type="EMBL" id="BAHD01000048">
    <property type="protein sequence ID" value="GAB96766.1"/>
    <property type="molecule type" value="Genomic_DNA"/>
</dbReference>
<dbReference type="STRING" id="1184609.KILIM_048_00040"/>
<dbReference type="PANTHER" id="PTHR42937">
    <property type="match status" value="1"/>
</dbReference>
<dbReference type="GO" id="GO:1901605">
    <property type="term" value="P:alpha-amino acid metabolic process"/>
    <property type="evidence" value="ECO:0007669"/>
    <property type="project" value="UniProtKB-ARBA"/>
</dbReference>
<evidence type="ECO:0000256" key="2">
    <source>
        <dbReference type="ARBA" id="ARBA00022898"/>
    </source>
</evidence>
<feature type="domain" description="Tryptophan synthase beta chain-like PALP" evidence="4">
    <location>
        <begin position="51"/>
        <end position="358"/>
    </location>
</feature>
<dbReference type="InterPro" id="IPR036052">
    <property type="entry name" value="TrpB-like_PALP_sf"/>
</dbReference>
<dbReference type="AlphaFoldDB" id="K6WSE2"/>
<dbReference type="NCBIfam" id="NF006058">
    <property type="entry name" value="PRK08206.1"/>
    <property type="match status" value="1"/>
</dbReference>
<dbReference type="GO" id="GO:0016829">
    <property type="term" value="F:lyase activity"/>
    <property type="evidence" value="ECO:0007669"/>
    <property type="project" value="UniProtKB-KW"/>
</dbReference>
<organism evidence="5 6">
    <name type="scientific">Kineosphaera limosa NBRC 100340</name>
    <dbReference type="NCBI Taxonomy" id="1184609"/>
    <lineage>
        <taxon>Bacteria</taxon>
        <taxon>Bacillati</taxon>
        <taxon>Actinomycetota</taxon>
        <taxon>Actinomycetes</taxon>
        <taxon>Micrococcales</taxon>
        <taxon>Dermatophilaceae</taxon>
        <taxon>Kineosphaera</taxon>
    </lineage>
</organism>
<dbReference type="eggNOG" id="COG1171">
    <property type="taxonomic scope" value="Bacteria"/>
</dbReference>
<evidence type="ECO:0000256" key="1">
    <source>
        <dbReference type="ARBA" id="ARBA00001933"/>
    </source>
</evidence>
<reference evidence="5 6" key="1">
    <citation type="submission" date="2012-08" db="EMBL/GenBank/DDBJ databases">
        <title>Whole genome shotgun sequence of Kineosphaera limosa NBRC 100340.</title>
        <authorList>
            <person name="Yoshida I."/>
            <person name="Isaki S."/>
            <person name="Hosoyama A."/>
            <person name="Tsuchikane K."/>
            <person name="Katsumata H."/>
            <person name="Ando Y."/>
            <person name="Ohji S."/>
            <person name="Hamada M."/>
            <person name="Tamura T."/>
            <person name="Yamazoe A."/>
            <person name="Yamazaki S."/>
            <person name="Fujita N."/>
        </authorList>
    </citation>
    <scope>NUCLEOTIDE SEQUENCE [LARGE SCALE GENOMIC DNA]</scope>
    <source>
        <strain evidence="5 6">NBRC 100340</strain>
    </source>
</reference>
<keyword evidence="2" id="KW-0663">Pyridoxal phosphate</keyword>
<comment type="caution">
    <text evidence="5">The sequence shown here is derived from an EMBL/GenBank/DDBJ whole genome shotgun (WGS) entry which is preliminary data.</text>
</comment>
<dbReference type="PANTHER" id="PTHR42937:SF1">
    <property type="entry name" value="DIAMINOPROPIONATE AMMONIA-LYASE"/>
    <property type="match status" value="1"/>
</dbReference>
<dbReference type="InterPro" id="IPR001926">
    <property type="entry name" value="TrpB-like_PALP"/>
</dbReference>
<protein>
    <submittedName>
        <fullName evidence="5">Putative diaminopropionate ammonia-lyase</fullName>
    </submittedName>
</protein>
<name>K6WSE2_9MICO</name>
<dbReference type="OrthoDB" id="34584at2"/>
<feature type="compositionally biased region" description="Pro residues" evidence="3">
    <location>
        <begin position="396"/>
        <end position="407"/>
    </location>
</feature>
<evidence type="ECO:0000259" key="4">
    <source>
        <dbReference type="Pfam" id="PF00291"/>
    </source>
</evidence>